<keyword evidence="6" id="KW-0547">Nucleotide-binding</keyword>
<dbReference type="EMBL" id="CAADRP010002041">
    <property type="protein sequence ID" value="VFU60053.1"/>
    <property type="molecule type" value="Genomic_DNA"/>
</dbReference>
<dbReference type="GO" id="GO:0005524">
    <property type="term" value="F:ATP binding"/>
    <property type="evidence" value="ECO:0007669"/>
    <property type="project" value="UniProtKB-KW"/>
</dbReference>
<keyword evidence="7" id="KW-0067">ATP-binding</keyword>
<accession>A0A6N2N2X2</accession>
<protein>
    <recommendedName>
        <fullName evidence="12">Malectin-like domain-containing protein</fullName>
    </recommendedName>
</protein>
<proteinExistence type="predicted"/>
<evidence type="ECO:0000256" key="9">
    <source>
        <dbReference type="ARBA" id="ARBA00023136"/>
    </source>
</evidence>
<evidence type="ECO:0000256" key="5">
    <source>
        <dbReference type="ARBA" id="ARBA00022729"/>
    </source>
</evidence>
<evidence type="ECO:0000256" key="6">
    <source>
        <dbReference type="ARBA" id="ARBA00022741"/>
    </source>
</evidence>
<evidence type="ECO:0000256" key="2">
    <source>
        <dbReference type="ARBA" id="ARBA00022527"/>
    </source>
</evidence>
<keyword evidence="2" id="KW-0723">Serine/threonine-protein kinase</keyword>
<evidence type="ECO:0000259" key="12">
    <source>
        <dbReference type="Pfam" id="PF12819"/>
    </source>
</evidence>
<organism evidence="13">
    <name type="scientific">Salix viminalis</name>
    <name type="common">Common osier</name>
    <name type="synonym">Basket willow</name>
    <dbReference type="NCBI Taxonomy" id="40686"/>
    <lineage>
        <taxon>Eukaryota</taxon>
        <taxon>Viridiplantae</taxon>
        <taxon>Streptophyta</taxon>
        <taxon>Embryophyta</taxon>
        <taxon>Tracheophyta</taxon>
        <taxon>Spermatophyta</taxon>
        <taxon>Magnoliopsida</taxon>
        <taxon>eudicotyledons</taxon>
        <taxon>Gunneridae</taxon>
        <taxon>Pentapetalae</taxon>
        <taxon>rosids</taxon>
        <taxon>fabids</taxon>
        <taxon>Malpighiales</taxon>
        <taxon>Salicaceae</taxon>
        <taxon>Saliceae</taxon>
        <taxon>Salix</taxon>
    </lineage>
</organism>
<dbReference type="Gene3D" id="2.60.120.430">
    <property type="entry name" value="Galactose-binding lectin"/>
    <property type="match status" value="1"/>
</dbReference>
<gene>
    <name evidence="13" type="ORF">SVIM_LOCUS444299</name>
</gene>
<evidence type="ECO:0000256" key="3">
    <source>
        <dbReference type="ARBA" id="ARBA00022679"/>
    </source>
</evidence>
<dbReference type="PANTHER" id="PTHR34590:SF15">
    <property type="entry name" value="PROTEIN KINASE DOMAIN-CONTAINING PROTEIN"/>
    <property type="match status" value="1"/>
</dbReference>
<evidence type="ECO:0000256" key="8">
    <source>
        <dbReference type="ARBA" id="ARBA00022989"/>
    </source>
</evidence>
<evidence type="ECO:0000256" key="10">
    <source>
        <dbReference type="ARBA" id="ARBA00023180"/>
    </source>
</evidence>
<dbReference type="InterPro" id="IPR045272">
    <property type="entry name" value="ANXUR1/2-like"/>
</dbReference>
<feature type="signal peptide" evidence="11">
    <location>
        <begin position="1"/>
        <end position="24"/>
    </location>
</feature>
<keyword evidence="9" id="KW-0472">Membrane</keyword>
<name>A0A6N2N2X2_SALVM</name>
<reference evidence="13" key="1">
    <citation type="submission" date="2019-03" db="EMBL/GenBank/DDBJ databases">
        <authorList>
            <person name="Mank J."/>
            <person name="Almeida P."/>
        </authorList>
    </citation>
    <scope>NUCLEOTIDE SEQUENCE</scope>
    <source>
        <strain evidence="13">78183</strain>
    </source>
</reference>
<dbReference type="GO" id="GO:0016020">
    <property type="term" value="C:membrane"/>
    <property type="evidence" value="ECO:0007669"/>
    <property type="project" value="UniProtKB-SubCell"/>
</dbReference>
<evidence type="ECO:0000256" key="1">
    <source>
        <dbReference type="ARBA" id="ARBA00004479"/>
    </source>
</evidence>
<keyword evidence="4" id="KW-0812">Transmembrane</keyword>
<keyword evidence="2" id="KW-0418">Kinase</keyword>
<dbReference type="InterPro" id="IPR024788">
    <property type="entry name" value="Malectin-like_Carb-bd_dom"/>
</dbReference>
<dbReference type="GO" id="GO:0004674">
    <property type="term" value="F:protein serine/threonine kinase activity"/>
    <property type="evidence" value="ECO:0007669"/>
    <property type="project" value="UniProtKB-KW"/>
</dbReference>
<keyword evidence="3" id="KW-0808">Transferase</keyword>
<evidence type="ECO:0000256" key="11">
    <source>
        <dbReference type="SAM" id="SignalP"/>
    </source>
</evidence>
<evidence type="ECO:0000256" key="7">
    <source>
        <dbReference type="ARBA" id="ARBA00022840"/>
    </source>
</evidence>
<keyword evidence="5 11" id="KW-0732">Signal</keyword>
<feature type="domain" description="Malectin-like" evidence="12">
    <location>
        <begin position="95"/>
        <end position="356"/>
    </location>
</feature>
<keyword evidence="8" id="KW-1133">Transmembrane helix</keyword>
<dbReference type="AlphaFoldDB" id="A0A6N2N2X2"/>
<sequence>MSSSSYKYLYLNFLFLHLTILVTGNLPQPYLPLDNIALDCGSSSESFVNHRNWTADISSKVALLDQDRGSKKSTANQASTHPVPYYTDPLGARGYAREFILNVEDEMKNLSITFTPSPHVADAYAFINGIEIVSMPTNLYYTAGDDKGLHDVGKDGAQYALQKETALEMMYRLNVGGTEIIPLQDNMPFKKKLLWTACFVGDYLTDARPSAYQFNGTIQLQYNNHTRYAAPEDLYRTARSMGPDGTVNEKYNMTWEFPVHSSFTYLVRLHFCQIIPIILRKGDQAFEIYIANKTAERYADIIDWAGGNGVPIYKDYAVMMHARGIEELQNLSIALHPSPQTFQFSDAMLNGVEIFKLSNSDNLSGPNPGSYQDSPTSATSSKPKLFFAVCR</sequence>
<evidence type="ECO:0000313" key="13">
    <source>
        <dbReference type="EMBL" id="VFU60053.1"/>
    </source>
</evidence>
<dbReference type="GO" id="GO:0004714">
    <property type="term" value="F:transmembrane receptor protein tyrosine kinase activity"/>
    <property type="evidence" value="ECO:0007669"/>
    <property type="project" value="InterPro"/>
</dbReference>
<keyword evidence="10" id="KW-0325">Glycoprotein</keyword>
<feature type="chain" id="PRO_5026784456" description="Malectin-like domain-containing protein" evidence="11">
    <location>
        <begin position="25"/>
        <end position="391"/>
    </location>
</feature>
<dbReference type="FunFam" id="2.60.120.430:FF:000007">
    <property type="entry name" value="FERONIA receptor-like kinase"/>
    <property type="match status" value="1"/>
</dbReference>
<dbReference type="PANTHER" id="PTHR34590">
    <property type="entry name" value="OS03G0124300 PROTEIN-RELATED"/>
    <property type="match status" value="1"/>
</dbReference>
<dbReference type="Pfam" id="PF12819">
    <property type="entry name" value="Malectin_like"/>
    <property type="match status" value="1"/>
</dbReference>
<comment type="subcellular location">
    <subcellularLocation>
        <location evidence="1">Membrane</location>
        <topology evidence="1">Single-pass type I membrane protein</topology>
    </subcellularLocation>
</comment>
<evidence type="ECO:0000256" key="4">
    <source>
        <dbReference type="ARBA" id="ARBA00022692"/>
    </source>
</evidence>